<dbReference type="STRING" id="366602.Caul_0290"/>
<dbReference type="InterPro" id="IPR046348">
    <property type="entry name" value="SIS_dom_sf"/>
</dbReference>
<dbReference type="InterPro" id="IPR035466">
    <property type="entry name" value="GlmS/AgaS_SIS"/>
</dbReference>
<dbReference type="EC" id="2.6.1.16" evidence="4"/>
<accession>B0T4C7</accession>
<feature type="domain" description="SIS" evidence="3">
    <location>
        <begin position="218"/>
        <end position="353"/>
    </location>
</feature>
<name>B0T4C7_CAUSK</name>
<dbReference type="PROSITE" id="PS51464">
    <property type="entry name" value="SIS"/>
    <property type="match status" value="2"/>
</dbReference>
<keyword evidence="1 4" id="KW-0032">Aminotransferase</keyword>
<dbReference type="PANTHER" id="PTHR10937:SF8">
    <property type="entry name" value="AMINOTRANSFERASE-RELATED"/>
    <property type="match status" value="1"/>
</dbReference>
<protein>
    <submittedName>
        <fullName evidence="4">Glutamine--fructose-6-phosphate transaminase (Isomerizing)</fullName>
        <ecNumber evidence="4">2.6.1.16</ecNumber>
    </submittedName>
</protein>
<dbReference type="OrthoDB" id="9761808at2"/>
<keyword evidence="4" id="KW-0808">Transferase</keyword>
<dbReference type="HOGENOM" id="CLU_012520_2_1_5"/>
<dbReference type="CDD" id="cd05008">
    <property type="entry name" value="SIS_GlmS_GlmD_1"/>
    <property type="match status" value="1"/>
</dbReference>
<proteinExistence type="predicted"/>
<dbReference type="AlphaFoldDB" id="B0T4C7"/>
<dbReference type="InterPro" id="IPR035490">
    <property type="entry name" value="GlmS/FrlB_SIS"/>
</dbReference>
<sequence length="363" mass="37585">MEANVLTRPAPPATPSIGRERLTAESTRMFLEAGQAAQVVAAQLGANAARATRIAERLRANPPRAVVTCARGSSDHAATFAKYLIETRTGVLTSSAALSVSSVYASPQGLDGVLYLAISQSGKSPDLLSAVQAAKDAGAFTIALVNDVNSPLAALVDEVLPLHAGPELSVAATKSYIAALAAIAQLVAAWTRDAELTAALATLPALLAQAWPLDWTPAVQRLKLARNLYVLGRGVGYGVAQEAALKFKETCGLHAEAFSAAEVLHGPMALVKAGFPVLVFAQNDESRDSVDAMARGVTARGGDVLLAGAGETGAGVLPALAAHPVIEPILMIQSFYRMANALSVARGYDPDSPPHLNKVTETL</sequence>
<feature type="domain" description="SIS" evidence="3">
    <location>
        <begin position="54"/>
        <end position="202"/>
    </location>
</feature>
<dbReference type="KEGG" id="cak:Caul_0290"/>
<dbReference type="GO" id="GO:1901135">
    <property type="term" value="P:carbohydrate derivative metabolic process"/>
    <property type="evidence" value="ECO:0007669"/>
    <property type="project" value="InterPro"/>
</dbReference>
<dbReference type="PANTHER" id="PTHR10937">
    <property type="entry name" value="GLUCOSAMINE--FRUCTOSE-6-PHOSPHATE AMINOTRANSFERASE, ISOMERIZING"/>
    <property type="match status" value="1"/>
</dbReference>
<dbReference type="GO" id="GO:0097367">
    <property type="term" value="F:carbohydrate derivative binding"/>
    <property type="evidence" value="ECO:0007669"/>
    <property type="project" value="InterPro"/>
</dbReference>
<evidence type="ECO:0000313" key="4">
    <source>
        <dbReference type="EMBL" id="ABZ69427.1"/>
    </source>
</evidence>
<dbReference type="SUPFAM" id="SSF53697">
    <property type="entry name" value="SIS domain"/>
    <property type="match status" value="1"/>
</dbReference>
<gene>
    <name evidence="4" type="ordered locus">Caul_0290</name>
</gene>
<reference evidence="4" key="1">
    <citation type="submission" date="2008-01" db="EMBL/GenBank/DDBJ databases">
        <title>Complete sequence of chromosome of Caulobacter sp. K31.</title>
        <authorList>
            <consortium name="US DOE Joint Genome Institute"/>
            <person name="Copeland A."/>
            <person name="Lucas S."/>
            <person name="Lapidus A."/>
            <person name="Barry K."/>
            <person name="Glavina del Rio T."/>
            <person name="Dalin E."/>
            <person name="Tice H."/>
            <person name="Pitluck S."/>
            <person name="Bruce D."/>
            <person name="Goodwin L."/>
            <person name="Thompson L.S."/>
            <person name="Brettin T."/>
            <person name="Detter J.C."/>
            <person name="Han C."/>
            <person name="Schmutz J."/>
            <person name="Larimer F."/>
            <person name="Land M."/>
            <person name="Hauser L."/>
            <person name="Kyrpides N."/>
            <person name="Kim E."/>
            <person name="Stephens C."/>
            <person name="Richardson P."/>
        </authorList>
    </citation>
    <scope>NUCLEOTIDE SEQUENCE [LARGE SCALE GENOMIC DNA]</scope>
    <source>
        <strain evidence="4">K31</strain>
    </source>
</reference>
<dbReference type="InterPro" id="IPR001347">
    <property type="entry name" value="SIS_dom"/>
</dbReference>
<evidence type="ECO:0000259" key="3">
    <source>
        <dbReference type="PROSITE" id="PS51464"/>
    </source>
</evidence>
<evidence type="ECO:0000256" key="1">
    <source>
        <dbReference type="ARBA" id="ARBA00022576"/>
    </source>
</evidence>
<dbReference type="EMBL" id="CP000927">
    <property type="protein sequence ID" value="ABZ69427.1"/>
    <property type="molecule type" value="Genomic_DNA"/>
</dbReference>
<keyword evidence="2" id="KW-0677">Repeat</keyword>
<dbReference type="CDD" id="cd05009">
    <property type="entry name" value="SIS_GlmS_GlmD_2"/>
    <property type="match status" value="1"/>
</dbReference>
<dbReference type="eggNOG" id="COG2222">
    <property type="taxonomic scope" value="Bacteria"/>
</dbReference>
<dbReference type="GO" id="GO:0004360">
    <property type="term" value="F:glutamine-fructose-6-phosphate transaminase (isomerizing) activity"/>
    <property type="evidence" value="ECO:0007669"/>
    <property type="project" value="UniProtKB-EC"/>
</dbReference>
<organism evidence="4">
    <name type="scientific">Caulobacter sp. (strain K31)</name>
    <dbReference type="NCBI Taxonomy" id="366602"/>
    <lineage>
        <taxon>Bacteria</taxon>
        <taxon>Pseudomonadati</taxon>
        <taxon>Pseudomonadota</taxon>
        <taxon>Alphaproteobacteria</taxon>
        <taxon>Caulobacterales</taxon>
        <taxon>Caulobacteraceae</taxon>
        <taxon>Caulobacter</taxon>
    </lineage>
</organism>
<dbReference type="Gene3D" id="3.40.50.10490">
    <property type="entry name" value="Glucose-6-phosphate isomerase like protein, domain 1"/>
    <property type="match status" value="2"/>
</dbReference>
<evidence type="ECO:0000256" key="2">
    <source>
        <dbReference type="ARBA" id="ARBA00022737"/>
    </source>
</evidence>
<dbReference type="Pfam" id="PF01380">
    <property type="entry name" value="SIS"/>
    <property type="match status" value="2"/>
</dbReference>